<dbReference type="OrthoDB" id="10400905at2759"/>
<evidence type="ECO:0000256" key="1">
    <source>
        <dbReference type="SAM" id="MobiDB-lite"/>
    </source>
</evidence>
<feature type="non-terminal residue" evidence="2">
    <location>
        <position position="296"/>
    </location>
</feature>
<organism evidence="2 3">
    <name type="scientific">Postia placenta MAD-698-R-SB12</name>
    <dbReference type="NCBI Taxonomy" id="670580"/>
    <lineage>
        <taxon>Eukaryota</taxon>
        <taxon>Fungi</taxon>
        <taxon>Dikarya</taxon>
        <taxon>Basidiomycota</taxon>
        <taxon>Agaricomycotina</taxon>
        <taxon>Agaricomycetes</taxon>
        <taxon>Polyporales</taxon>
        <taxon>Adustoporiaceae</taxon>
        <taxon>Rhodonia</taxon>
    </lineage>
</organism>
<sequence length="296" mass="30992">ALSVGTRVRMVRGVFVHGRSDAHKGQSRSVCTSRAVVIYYDRCLRPSSTHMPKLSGSFLTTQVSAFQHTPSSEASEGSRALPASQHSALPQSQHSSSHPLGRVYDIRQSSSTPRHQLLGSNSSAPGSIGALNEQFFSSAVLSASDSGALGERFGFGGSTMLLVSNLAVQRFGGSTFDGGVRSGPCQGSAIIRGRSRWLQPHPGEWFSSNGSGNGLQCNGGQQSVNSDGMRVGSCDAVSGGLQAAPRALLGSTPPSGLIVCTSRAVVIYYDRCLRPPATCAPKLSSSFLTTRVSAFQ</sequence>
<dbReference type="AlphaFoldDB" id="A0A1X6MJI7"/>
<feature type="region of interest" description="Disordered" evidence="1">
    <location>
        <begin position="67"/>
        <end position="99"/>
    </location>
</feature>
<reference evidence="2 3" key="1">
    <citation type="submission" date="2017-04" db="EMBL/GenBank/DDBJ databases">
        <title>Genome Sequence of the Model Brown-Rot Fungus Postia placenta SB12.</title>
        <authorList>
            <consortium name="DOE Joint Genome Institute"/>
            <person name="Gaskell J."/>
            <person name="Kersten P."/>
            <person name="Larrondo L.F."/>
            <person name="Canessa P."/>
            <person name="Martinez D."/>
            <person name="Hibbett D."/>
            <person name="Schmoll M."/>
            <person name="Kubicek C.P."/>
            <person name="Martinez A.T."/>
            <person name="Yadav J."/>
            <person name="Master E."/>
            <person name="Magnuson J.K."/>
            <person name="James T."/>
            <person name="Yaver D."/>
            <person name="Berka R."/>
            <person name="Labutti K."/>
            <person name="Lipzen A."/>
            <person name="Aerts A."/>
            <person name="Barry K."/>
            <person name="Henrissat B."/>
            <person name="Blanchette R."/>
            <person name="Grigoriev I."/>
            <person name="Cullen D."/>
        </authorList>
    </citation>
    <scope>NUCLEOTIDE SEQUENCE [LARGE SCALE GENOMIC DNA]</scope>
    <source>
        <strain evidence="2 3">MAD-698-R-SB12</strain>
    </source>
</reference>
<keyword evidence="3" id="KW-1185">Reference proteome</keyword>
<name>A0A1X6MJI7_9APHY</name>
<proteinExistence type="predicted"/>
<dbReference type="EMBL" id="KZ110613">
    <property type="protein sequence ID" value="OSX56540.1"/>
    <property type="molecule type" value="Genomic_DNA"/>
</dbReference>
<dbReference type="Proteomes" id="UP000194127">
    <property type="component" value="Unassembled WGS sequence"/>
</dbReference>
<feature type="non-terminal residue" evidence="2">
    <location>
        <position position="1"/>
    </location>
</feature>
<evidence type="ECO:0000313" key="2">
    <source>
        <dbReference type="EMBL" id="OSX56540.1"/>
    </source>
</evidence>
<dbReference type="RefSeq" id="XP_024333334.1">
    <property type="nucleotide sequence ID" value="XM_024483443.1"/>
</dbReference>
<protein>
    <submittedName>
        <fullName evidence="2">Uncharacterized protein</fullName>
    </submittedName>
</protein>
<dbReference type="GeneID" id="36328392"/>
<gene>
    <name evidence="2" type="ORF">POSPLADRAFT_1114806</name>
</gene>
<evidence type="ECO:0000313" key="3">
    <source>
        <dbReference type="Proteomes" id="UP000194127"/>
    </source>
</evidence>
<feature type="compositionally biased region" description="Polar residues" evidence="1">
    <location>
        <begin position="84"/>
        <end position="98"/>
    </location>
</feature>
<accession>A0A1X6MJI7</accession>